<feature type="transmembrane region" description="Helical" evidence="8">
    <location>
        <begin position="551"/>
        <end position="573"/>
    </location>
</feature>
<organism evidence="10 11">
    <name type="scientific">Salinibacillus xinjiangensis</name>
    <dbReference type="NCBI Taxonomy" id="1229268"/>
    <lineage>
        <taxon>Bacteria</taxon>
        <taxon>Bacillati</taxon>
        <taxon>Bacillota</taxon>
        <taxon>Bacilli</taxon>
        <taxon>Bacillales</taxon>
        <taxon>Bacillaceae</taxon>
        <taxon>Salinibacillus</taxon>
    </lineage>
</organism>
<dbReference type="InterPro" id="IPR050250">
    <property type="entry name" value="Macrolide_Exporter_MacB"/>
</dbReference>
<feature type="transmembrane region" description="Helical" evidence="8">
    <location>
        <begin position="784"/>
        <end position="808"/>
    </location>
</feature>
<comment type="caution">
    <text evidence="10">The sequence shown here is derived from an EMBL/GenBank/DDBJ whole genome shotgun (WGS) entry which is preliminary data.</text>
</comment>
<dbReference type="OrthoDB" id="3268975at2"/>
<evidence type="ECO:0000256" key="7">
    <source>
        <dbReference type="SAM" id="MobiDB-lite"/>
    </source>
</evidence>
<evidence type="ECO:0000256" key="2">
    <source>
        <dbReference type="ARBA" id="ARBA00022475"/>
    </source>
</evidence>
<dbReference type="Pfam" id="PF02687">
    <property type="entry name" value="FtsX"/>
    <property type="match status" value="2"/>
</dbReference>
<comment type="similarity">
    <text evidence="6">Belongs to the ABC-4 integral membrane protein family.</text>
</comment>
<dbReference type="GO" id="GO:0022857">
    <property type="term" value="F:transmembrane transporter activity"/>
    <property type="evidence" value="ECO:0007669"/>
    <property type="project" value="TreeGrafter"/>
</dbReference>
<proteinExistence type="inferred from homology"/>
<gene>
    <name evidence="10" type="ORF">GH754_12830</name>
</gene>
<keyword evidence="4 8" id="KW-1133">Transmembrane helix</keyword>
<comment type="subcellular location">
    <subcellularLocation>
        <location evidence="1">Cell membrane</location>
        <topology evidence="1">Multi-pass membrane protein</topology>
    </subcellularLocation>
</comment>
<evidence type="ECO:0000313" key="10">
    <source>
        <dbReference type="EMBL" id="MRG87193.1"/>
    </source>
</evidence>
<feature type="compositionally biased region" description="Polar residues" evidence="7">
    <location>
        <begin position="905"/>
        <end position="915"/>
    </location>
</feature>
<feature type="region of interest" description="Disordered" evidence="7">
    <location>
        <begin position="905"/>
        <end position="946"/>
    </location>
</feature>
<feature type="domain" description="ABC3 transporter permease C-terminal" evidence="9">
    <location>
        <begin position="551"/>
        <end position="657"/>
    </location>
</feature>
<feature type="transmembrane region" description="Helical" evidence="8">
    <location>
        <begin position="594"/>
        <end position="621"/>
    </location>
</feature>
<keyword evidence="3 8" id="KW-0812">Transmembrane</keyword>
<dbReference type="GO" id="GO:0005886">
    <property type="term" value="C:plasma membrane"/>
    <property type="evidence" value="ECO:0007669"/>
    <property type="project" value="UniProtKB-SubCell"/>
</dbReference>
<dbReference type="AlphaFoldDB" id="A0A6G1X863"/>
<dbReference type="InterPro" id="IPR003838">
    <property type="entry name" value="ABC3_permease_C"/>
</dbReference>
<name>A0A6G1X863_9BACI</name>
<dbReference type="Proteomes" id="UP000480185">
    <property type="component" value="Unassembled WGS sequence"/>
</dbReference>
<evidence type="ECO:0000256" key="4">
    <source>
        <dbReference type="ARBA" id="ARBA00022989"/>
    </source>
</evidence>
<evidence type="ECO:0000313" key="11">
    <source>
        <dbReference type="Proteomes" id="UP000480185"/>
    </source>
</evidence>
<feature type="transmembrane region" description="Helical" evidence="8">
    <location>
        <begin position="694"/>
        <end position="717"/>
    </location>
</feature>
<feature type="transmembrane region" description="Helical" evidence="8">
    <location>
        <begin position="820"/>
        <end position="840"/>
    </location>
</feature>
<feature type="domain" description="ABC3 transporter permease C-terminal" evidence="9">
    <location>
        <begin position="740"/>
        <end position="850"/>
    </location>
</feature>
<feature type="transmembrane region" description="Helical" evidence="8">
    <location>
        <begin position="870"/>
        <end position="891"/>
    </location>
</feature>
<evidence type="ECO:0000256" key="6">
    <source>
        <dbReference type="ARBA" id="ARBA00038076"/>
    </source>
</evidence>
<feature type="transmembrane region" description="Helical" evidence="8">
    <location>
        <begin position="627"/>
        <end position="652"/>
    </location>
</feature>
<dbReference type="PANTHER" id="PTHR30572:SF4">
    <property type="entry name" value="ABC TRANSPORTER PERMEASE YTRF"/>
    <property type="match status" value="1"/>
</dbReference>
<evidence type="ECO:0000259" key="9">
    <source>
        <dbReference type="Pfam" id="PF02687"/>
    </source>
</evidence>
<keyword evidence="11" id="KW-1185">Reference proteome</keyword>
<evidence type="ECO:0000256" key="1">
    <source>
        <dbReference type="ARBA" id="ARBA00004651"/>
    </source>
</evidence>
<accession>A0A6G1X863</accession>
<keyword evidence="2" id="KW-1003">Cell membrane</keyword>
<dbReference type="PANTHER" id="PTHR30572">
    <property type="entry name" value="MEMBRANE COMPONENT OF TRANSPORTER-RELATED"/>
    <property type="match status" value="1"/>
</dbReference>
<evidence type="ECO:0000256" key="5">
    <source>
        <dbReference type="ARBA" id="ARBA00023136"/>
    </source>
</evidence>
<evidence type="ECO:0000256" key="3">
    <source>
        <dbReference type="ARBA" id="ARBA00022692"/>
    </source>
</evidence>
<protein>
    <submittedName>
        <fullName evidence="10">FtsX-like permease family protein</fullName>
    </submittedName>
</protein>
<sequence>MEKSPMINGVLSMFRFIWNSWWRNKERFLLLLVGAIIISVGLSYLVGITQASNGTIVDELQKRWKSSYHIVVRPSDSRSVTEDKNLLEPNYLSGLSGGISLDQYQQIKAMNDVEVAAPIAMMGYLQNSVSLNKVNYTEPGVYRLNINESTNSGANTIENENEIYFSVGWQPPGTNQDYGITQFNGNLDYGTNVLLAGIDPKSEAALVGIDKAMIESDYLSNQDEVETTNSDEVSATEIPVIVSNQEFVDGKISYTIEKLSISSFAENPSEAMEKVKDQGGREYLNQQSGELVDVFSYTTKEAHQNIVEQISAGSGTIRDFYWMPFKPSAVSYREVTSPYPDRWAYSYEVDPYVIPEDSPLAVDYSYRPVTMFGETSQEWPRLELDFKGIFDPTKLEISKDPLTELPMETYFPSKADWVLDSENQPVNPPKEMKPLNNPYGFLTKPPLMLTTIEAAAQVLGEKPISSIRLKVEGVEKLNEESEQILQRVADRIESETGLITDITLGSSPQPALTHIPGIGDQETLGWIEQPWIKLGSSVTIFEESKVGMSGVVASVIVVAMVYVFSSNIMMMYARKKEFAVLLSFGWRPNQLTKLLFLEALLIGLFVSMISWLTLGLVYAFHDIETSILRIFLIGVFGVAIYVIGAFIPGLLVRNISPYETMKTGEMTAAKKFFKTNSVTAMSLNHMLAKWKRSLLSIVAIALPASLLIFFLFITFRLRGIMYTTWLGEYVAMEVGTMHYIAMGVAIAIAVLTTAEIIWQNVSERQQELAVLKALGWQNKTVRRLVLMEGALSGLLGGMIGVCLSFIIISGMYGQIPNDQLLFFISTIIIPVVMGMIGAILPAEKAVNIQPYQGMQGLFTNDEKKEKQFKLSLGGLAGLLFAGCVTMLTFAIPEVNNSLQENVAESDKTVATQGEVRQQVDAPAADPEEDQAESNTGGGNPSGKDVITEDQTSTFQLGQYVWEDENGRNLYFGKPIDTPDSVDTESIGDDMTIITIPITFENNYINGKSVNPVAFKLVSPTGEESAPYHTETIENDGYQSGIVRGGGKVTFANTYVFPKNEDGWHIKFKDWDFGDTFDWYYILEFDS</sequence>
<keyword evidence="5 8" id="KW-0472">Membrane</keyword>
<evidence type="ECO:0000256" key="8">
    <source>
        <dbReference type="SAM" id="Phobius"/>
    </source>
</evidence>
<reference evidence="10 11" key="1">
    <citation type="submission" date="2019-11" db="EMBL/GenBank/DDBJ databases">
        <authorList>
            <person name="Li J."/>
        </authorList>
    </citation>
    <scope>NUCLEOTIDE SEQUENCE [LARGE SCALE GENOMIC DNA]</scope>
    <source>
        <strain evidence="10 11">J4</strain>
    </source>
</reference>
<feature type="transmembrane region" description="Helical" evidence="8">
    <location>
        <begin position="737"/>
        <end position="758"/>
    </location>
</feature>
<dbReference type="EMBL" id="WJNH01000007">
    <property type="protein sequence ID" value="MRG87193.1"/>
    <property type="molecule type" value="Genomic_DNA"/>
</dbReference>